<evidence type="ECO:0000313" key="4">
    <source>
        <dbReference type="Proteomes" id="UP000059672"/>
    </source>
</evidence>
<dbReference type="EMBL" id="CP013355">
    <property type="protein sequence ID" value="AMC11027.1"/>
    <property type="molecule type" value="Genomic_DNA"/>
</dbReference>
<dbReference type="InterPro" id="IPR039447">
    <property type="entry name" value="UreH-like_TM_dom"/>
</dbReference>
<evidence type="ECO:0000259" key="2">
    <source>
        <dbReference type="Pfam" id="PF13386"/>
    </source>
</evidence>
<feature type="transmembrane region" description="Helical" evidence="1">
    <location>
        <begin position="6"/>
        <end position="32"/>
    </location>
</feature>
<reference evidence="3 4" key="2">
    <citation type="journal article" date="2016" name="Int. J. Syst. Evol. Microbiol.">
        <title>Lutibacter profundi sp. nov., isolated from a deep-sea hydrothermal system on the Arctic Mid-Ocean Ridge and emended description of the genus Lutibacter.</title>
        <authorList>
            <person name="Le Moine Bauer S."/>
            <person name="Roalkvam I."/>
            <person name="Steen I.H."/>
            <person name="Dahle H."/>
        </authorList>
    </citation>
    <scope>NUCLEOTIDE SEQUENCE [LARGE SCALE GENOMIC DNA]</scope>
    <source>
        <strain evidence="3 4">LP1</strain>
    </source>
</reference>
<evidence type="ECO:0000313" key="3">
    <source>
        <dbReference type="EMBL" id="AMC11027.1"/>
    </source>
</evidence>
<dbReference type="PANTHER" id="PTHR33876:SF4">
    <property type="entry name" value="CHLOROPLAST PROTEIN FOR GROWTH AND FERTILITY 2"/>
    <property type="match status" value="1"/>
</dbReference>
<feature type="transmembrane region" description="Helical" evidence="1">
    <location>
        <begin position="80"/>
        <end position="97"/>
    </location>
</feature>
<dbReference type="AlphaFoldDB" id="A0A0X8G6L1"/>
<feature type="domain" description="Urease accessory protein UreH-like transmembrane" evidence="2">
    <location>
        <begin position="28"/>
        <end position="226"/>
    </location>
</feature>
<organism evidence="3 4">
    <name type="scientific">Lutibacter profundi</name>
    <dbReference type="NCBI Taxonomy" id="1622118"/>
    <lineage>
        <taxon>Bacteria</taxon>
        <taxon>Pseudomonadati</taxon>
        <taxon>Bacteroidota</taxon>
        <taxon>Flavobacteriia</taxon>
        <taxon>Flavobacteriales</taxon>
        <taxon>Flavobacteriaceae</taxon>
        <taxon>Lutibacter</taxon>
    </lineage>
</organism>
<accession>A0A0X8G6L1</accession>
<dbReference type="RefSeq" id="WP_068207934.1">
    <property type="nucleotide sequence ID" value="NZ_CP013355.1"/>
</dbReference>
<dbReference type="PANTHER" id="PTHR33876">
    <property type="entry name" value="UNNAMED PRODUCT"/>
    <property type="match status" value="1"/>
</dbReference>
<reference evidence="4" key="1">
    <citation type="submission" date="2015-12" db="EMBL/GenBank/DDBJ databases">
        <title>Complete genome sequence of Lutibacter profundus strain LP1.</title>
        <authorList>
            <person name="Wissuwa J."/>
            <person name="Le Moine Bauer S."/>
            <person name="Stokke R."/>
            <person name="Dahle H."/>
            <person name="Steen I.H."/>
        </authorList>
    </citation>
    <scope>NUCLEOTIDE SEQUENCE [LARGE SCALE GENOMIC DNA]</scope>
    <source>
        <strain evidence="4">LP1</strain>
    </source>
</reference>
<feature type="transmembrane region" description="Helical" evidence="1">
    <location>
        <begin position="213"/>
        <end position="231"/>
    </location>
</feature>
<proteinExistence type="predicted"/>
<gene>
    <name evidence="3" type="ORF">Lupro_07100</name>
</gene>
<dbReference type="OrthoDB" id="9811044at2"/>
<feature type="transmembrane region" description="Helical" evidence="1">
    <location>
        <begin position="177"/>
        <end position="201"/>
    </location>
</feature>
<keyword evidence="4" id="KW-1185">Reference proteome</keyword>
<dbReference type="Pfam" id="PF13386">
    <property type="entry name" value="DsbD_2"/>
    <property type="match status" value="1"/>
</dbReference>
<dbReference type="InterPro" id="IPR052776">
    <property type="entry name" value="Chloro_ReproSupport/MetalTrans"/>
</dbReference>
<evidence type="ECO:0000256" key="1">
    <source>
        <dbReference type="SAM" id="Phobius"/>
    </source>
</evidence>
<feature type="transmembrane region" description="Helical" evidence="1">
    <location>
        <begin position="146"/>
        <end position="165"/>
    </location>
</feature>
<dbReference type="KEGG" id="lut:Lupro_07100"/>
<keyword evidence="1" id="KW-0472">Membrane</keyword>
<keyword evidence="1" id="KW-0812">Transmembrane</keyword>
<sequence length="233" mass="25945">MDFNLPLFAGIIAAVAHVISGPDHLAAVTPFAIESKKKAWKVGLFWGIGHLLGMLSIGILFLLFKEFIPVEKISAHSEKFVGVLLIGLSIWIFFQLFRKEKNHTHTHIHTENNGIIHKHPHQHSEEKSHNHQHINLKQNTMASLSFGYVHGLAGIAHFLLFLPVLGFTSKLESTEYIIGFGIGTILAMVSYAIVIGHISLASKNNHNINFFKGIRFASGLFALIIGVYWILVN</sequence>
<dbReference type="Proteomes" id="UP000059672">
    <property type="component" value="Chromosome"/>
</dbReference>
<name>A0A0X8G6L1_9FLAO</name>
<keyword evidence="1" id="KW-1133">Transmembrane helix</keyword>
<dbReference type="STRING" id="1622118.Lupro_07100"/>
<protein>
    <recommendedName>
        <fullName evidence="2">Urease accessory protein UreH-like transmembrane domain-containing protein</fullName>
    </recommendedName>
</protein>
<feature type="transmembrane region" description="Helical" evidence="1">
    <location>
        <begin position="44"/>
        <end position="64"/>
    </location>
</feature>